<evidence type="ECO:0000259" key="8">
    <source>
        <dbReference type="PROSITE" id="PS50240"/>
    </source>
</evidence>
<protein>
    <recommendedName>
        <fullName evidence="7">trypsin</fullName>
        <ecNumber evidence="7">3.4.21.4</ecNumber>
    </recommendedName>
</protein>
<dbReference type="InterPro" id="IPR043504">
    <property type="entry name" value="Peptidase_S1_PA_chymotrypsin"/>
</dbReference>
<comment type="catalytic activity">
    <reaction evidence="6">
        <text>Preferential cleavage: Arg-|-Xaa, Lys-|-Xaa.</text>
        <dbReference type="EC" id="3.4.21.4"/>
    </reaction>
</comment>
<evidence type="ECO:0000256" key="2">
    <source>
        <dbReference type="ARBA" id="ARBA00022525"/>
    </source>
</evidence>
<accession>A0A8T2N380</accession>
<reference evidence="9" key="1">
    <citation type="thesis" date="2021" institute="BYU ScholarsArchive" country="Provo, UT, USA">
        <title>Applications of and Algorithms for Genome Assembly and Genomic Analyses with an Emphasis on Marine Teleosts.</title>
        <authorList>
            <person name="Pickett B.D."/>
        </authorList>
    </citation>
    <scope>NUCLEOTIDE SEQUENCE</scope>
    <source>
        <strain evidence="9">HI-2016</strain>
    </source>
</reference>
<dbReference type="InterPro" id="IPR001254">
    <property type="entry name" value="Trypsin_dom"/>
</dbReference>
<dbReference type="PANTHER" id="PTHR24264">
    <property type="entry name" value="TRYPSIN-RELATED"/>
    <property type="match status" value="1"/>
</dbReference>
<evidence type="ECO:0000313" key="9">
    <source>
        <dbReference type="EMBL" id="KAG9334623.1"/>
    </source>
</evidence>
<dbReference type="SUPFAM" id="SSF50494">
    <property type="entry name" value="Trypsin-like serine proteases"/>
    <property type="match status" value="1"/>
</dbReference>
<comment type="subcellular location">
    <subcellularLocation>
        <location evidence="1">Secreted</location>
    </subcellularLocation>
</comment>
<keyword evidence="3" id="KW-0645">Protease</keyword>
<feature type="domain" description="Peptidase S1" evidence="8">
    <location>
        <begin position="1"/>
        <end position="201"/>
    </location>
</feature>
<keyword evidence="2" id="KW-0964">Secreted</keyword>
<comment type="caution">
    <text evidence="9">The sequence shown here is derived from an EMBL/GenBank/DDBJ whole genome shotgun (WGS) entry which is preliminary data.</text>
</comment>
<keyword evidence="10" id="KW-1185">Reference proteome</keyword>
<organism evidence="9 10">
    <name type="scientific">Albula glossodonta</name>
    <name type="common">roundjaw bonefish</name>
    <dbReference type="NCBI Taxonomy" id="121402"/>
    <lineage>
        <taxon>Eukaryota</taxon>
        <taxon>Metazoa</taxon>
        <taxon>Chordata</taxon>
        <taxon>Craniata</taxon>
        <taxon>Vertebrata</taxon>
        <taxon>Euteleostomi</taxon>
        <taxon>Actinopterygii</taxon>
        <taxon>Neopterygii</taxon>
        <taxon>Teleostei</taxon>
        <taxon>Albuliformes</taxon>
        <taxon>Albulidae</taxon>
        <taxon>Albula</taxon>
    </lineage>
</organism>
<evidence type="ECO:0000256" key="1">
    <source>
        <dbReference type="ARBA" id="ARBA00004613"/>
    </source>
</evidence>
<evidence type="ECO:0000256" key="3">
    <source>
        <dbReference type="ARBA" id="ARBA00022670"/>
    </source>
</evidence>
<dbReference type="InterPro" id="IPR009003">
    <property type="entry name" value="Peptidase_S1_PA"/>
</dbReference>
<evidence type="ECO:0000313" key="10">
    <source>
        <dbReference type="Proteomes" id="UP000824540"/>
    </source>
</evidence>
<dbReference type="PROSITE" id="PS50240">
    <property type="entry name" value="TRYPSIN_DOM"/>
    <property type="match status" value="1"/>
</dbReference>
<sequence>MQIMLGEHDLRVFDGTEQLMKTDTIIWHPRDASVRPILLSRPTALLYDYQTLDHDIMMIKMFHPVTFTDAIKPIPLPTGCPIGGIPCMVSGWGNTQIETVSMPTKLQCLDVPTLDDRDCENAYPGMITRTMLCAGYLDGGRDACNVCTLGAPMWQVTLGAPWCVWGSCMGWCPGARAALSPIILASTPECVSSCTGSRTPWQPTDQLKPLCPPSLFLSSIHLLSFISLFSLPPSEMRTLSPFGH</sequence>
<keyword evidence="5" id="KW-0720">Serine protease</keyword>
<dbReference type="Gene3D" id="2.40.10.10">
    <property type="entry name" value="Trypsin-like serine proteases"/>
    <property type="match status" value="2"/>
</dbReference>
<dbReference type="PANTHER" id="PTHR24264:SF65">
    <property type="entry name" value="SRCR DOMAIN-CONTAINING PROTEIN"/>
    <property type="match status" value="1"/>
</dbReference>
<gene>
    <name evidence="9" type="ORF">JZ751_007446</name>
</gene>
<dbReference type="SMART" id="SM00020">
    <property type="entry name" value="Tryp_SPc"/>
    <property type="match status" value="1"/>
</dbReference>
<dbReference type="AlphaFoldDB" id="A0A8T2N380"/>
<dbReference type="InterPro" id="IPR050127">
    <property type="entry name" value="Serine_Proteases_S1"/>
</dbReference>
<dbReference type="GO" id="GO:0005615">
    <property type="term" value="C:extracellular space"/>
    <property type="evidence" value="ECO:0007669"/>
    <property type="project" value="TreeGrafter"/>
</dbReference>
<keyword evidence="4" id="KW-0378">Hydrolase</keyword>
<dbReference type="EC" id="3.4.21.4" evidence="7"/>
<dbReference type="Pfam" id="PF00089">
    <property type="entry name" value="Trypsin"/>
    <property type="match status" value="1"/>
</dbReference>
<evidence type="ECO:0000256" key="7">
    <source>
        <dbReference type="ARBA" id="ARBA00038868"/>
    </source>
</evidence>
<dbReference type="OrthoDB" id="10012881at2759"/>
<dbReference type="EMBL" id="JAFBMS010000144">
    <property type="protein sequence ID" value="KAG9334623.1"/>
    <property type="molecule type" value="Genomic_DNA"/>
</dbReference>
<dbReference type="GO" id="GO:0004252">
    <property type="term" value="F:serine-type endopeptidase activity"/>
    <property type="evidence" value="ECO:0007669"/>
    <property type="project" value="UniProtKB-EC"/>
</dbReference>
<evidence type="ECO:0000256" key="4">
    <source>
        <dbReference type="ARBA" id="ARBA00022801"/>
    </source>
</evidence>
<name>A0A8T2N380_9TELE</name>
<evidence type="ECO:0000256" key="5">
    <source>
        <dbReference type="ARBA" id="ARBA00022825"/>
    </source>
</evidence>
<dbReference type="GO" id="GO:0006508">
    <property type="term" value="P:proteolysis"/>
    <property type="evidence" value="ECO:0007669"/>
    <property type="project" value="UniProtKB-KW"/>
</dbReference>
<dbReference type="Proteomes" id="UP000824540">
    <property type="component" value="Unassembled WGS sequence"/>
</dbReference>
<evidence type="ECO:0000256" key="6">
    <source>
        <dbReference type="ARBA" id="ARBA00036320"/>
    </source>
</evidence>
<dbReference type="CDD" id="cd00190">
    <property type="entry name" value="Tryp_SPc"/>
    <property type="match status" value="1"/>
</dbReference>
<proteinExistence type="predicted"/>